<evidence type="ECO:0000313" key="5">
    <source>
        <dbReference type="Proteomes" id="UP000288805"/>
    </source>
</evidence>
<comment type="caution">
    <text evidence="4">The sequence shown here is derived from an EMBL/GenBank/DDBJ whole genome shotgun (WGS) entry which is preliminary data.</text>
</comment>
<organism evidence="4 5">
    <name type="scientific">Vitis vinifera</name>
    <name type="common">Grape</name>
    <dbReference type="NCBI Taxonomy" id="29760"/>
    <lineage>
        <taxon>Eukaryota</taxon>
        <taxon>Viridiplantae</taxon>
        <taxon>Streptophyta</taxon>
        <taxon>Embryophyta</taxon>
        <taxon>Tracheophyta</taxon>
        <taxon>Spermatophyta</taxon>
        <taxon>Magnoliopsida</taxon>
        <taxon>eudicotyledons</taxon>
        <taxon>Gunneridae</taxon>
        <taxon>Pentapetalae</taxon>
        <taxon>rosids</taxon>
        <taxon>Vitales</taxon>
        <taxon>Vitaceae</taxon>
        <taxon>Viteae</taxon>
        <taxon>Vitis</taxon>
    </lineage>
</organism>
<dbReference type="Pfam" id="PF07727">
    <property type="entry name" value="RVT_2"/>
    <property type="match status" value="1"/>
</dbReference>
<dbReference type="InterPro" id="IPR039537">
    <property type="entry name" value="Retrotran_Ty1/copia-like"/>
</dbReference>
<dbReference type="PROSITE" id="PS50994">
    <property type="entry name" value="INTEGRASE"/>
    <property type="match status" value="1"/>
</dbReference>
<accession>A0A438IB15</accession>
<proteinExistence type="predicted"/>
<reference evidence="4 5" key="1">
    <citation type="journal article" date="2018" name="PLoS Genet.">
        <title>Population sequencing reveals clonal diversity and ancestral inbreeding in the grapevine cultivar Chardonnay.</title>
        <authorList>
            <person name="Roach M.J."/>
            <person name="Johnson D.L."/>
            <person name="Bohlmann J."/>
            <person name="van Vuuren H.J."/>
            <person name="Jones S.J."/>
            <person name="Pretorius I.S."/>
            <person name="Schmidt S.A."/>
            <person name="Borneman A.R."/>
        </authorList>
    </citation>
    <scope>NUCLEOTIDE SEQUENCE [LARGE SCALE GENOMIC DNA]</scope>
    <source>
        <strain evidence="5">cv. Chardonnay</strain>
        <tissue evidence="4">Leaf</tissue>
    </source>
</reference>
<keyword evidence="2" id="KW-0378">Hydrolase</keyword>
<dbReference type="EMBL" id="QGNW01000126">
    <property type="protein sequence ID" value="RVW93908.1"/>
    <property type="molecule type" value="Genomic_DNA"/>
</dbReference>
<name>A0A438IB15_VITVI</name>
<dbReference type="Gene3D" id="3.30.420.10">
    <property type="entry name" value="Ribonuclease H-like superfamily/Ribonuclease H"/>
    <property type="match status" value="1"/>
</dbReference>
<protein>
    <submittedName>
        <fullName evidence="4">Retrovirus-related Pol polyprotein from transposon RE1</fullName>
    </submittedName>
</protein>
<evidence type="ECO:0000256" key="1">
    <source>
        <dbReference type="ARBA" id="ARBA00022723"/>
    </source>
</evidence>
<dbReference type="GO" id="GO:0016787">
    <property type="term" value="F:hydrolase activity"/>
    <property type="evidence" value="ECO:0007669"/>
    <property type="project" value="UniProtKB-KW"/>
</dbReference>
<dbReference type="SUPFAM" id="SSF53098">
    <property type="entry name" value="Ribonuclease H-like"/>
    <property type="match status" value="1"/>
</dbReference>
<evidence type="ECO:0000313" key="4">
    <source>
        <dbReference type="EMBL" id="RVW93908.1"/>
    </source>
</evidence>
<dbReference type="GO" id="GO:0046872">
    <property type="term" value="F:metal ion binding"/>
    <property type="evidence" value="ECO:0007669"/>
    <property type="project" value="UniProtKB-KW"/>
</dbReference>
<evidence type="ECO:0000259" key="3">
    <source>
        <dbReference type="PROSITE" id="PS50994"/>
    </source>
</evidence>
<dbReference type="Proteomes" id="UP000288805">
    <property type="component" value="Unassembled WGS sequence"/>
</dbReference>
<dbReference type="InterPro" id="IPR001584">
    <property type="entry name" value="Integrase_cat-core"/>
</dbReference>
<feature type="domain" description="Integrase catalytic" evidence="3">
    <location>
        <begin position="1"/>
        <end position="109"/>
    </location>
</feature>
<dbReference type="InterPro" id="IPR013103">
    <property type="entry name" value="RVT_2"/>
</dbReference>
<dbReference type="AlphaFoldDB" id="A0A438IB15"/>
<dbReference type="PANTHER" id="PTHR42648">
    <property type="entry name" value="TRANSPOSASE, PUTATIVE-RELATED"/>
    <property type="match status" value="1"/>
</dbReference>
<dbReference type="PANTHER" id="PTHR42648:SF22">
    <property type="entry name" value="REVERSE TRANSCRIPTASE TY1_COPIA-TYPE DOMAIN-CONTAINING PROTEIN"/>
    <property type="match status" value="1"/>
</dbReference>
<evidence type="ECO:0000256" key="2">
    <source>
        <dbReference type="ARBA" id="ARBA00022801"/>
    </source>
</evidence>
<dbReference type="InterPro" id="IPR012337">
    <property type="entry name" value="RNaseH-like_sf"/>
</dbReference>
<sequence>MIETQYNAKVRVLRSDNGGEYQSSDLQKYLEGHDIIHQTTYSNTPYQNGVAERKNRYLLEVVHASLIAAKTPISYWGEAITSDQSDSMYFSSESELQGEYHKEIQTLDYNYHISEEDESGQSELVNQDVGELDMSGQQFGSEDVFIEIPNQSSSVEGVLNLEPDPFMKRLPHRHNRAIPNSVQEALVDPMWKAAMNEEMKSLQKNETWELVECPLRKKSVGCRWIYTVKYKADGSIERFKARLVAKGYTQTYGIDYTETFAPVAKINTIRVLLSLAANLDWPLQLLLFLCIHDGNDGVEEGEKGKICAIILKPDVESVQGGNSRKCTSLSFDDEPQQTALPSFMHTEFHISKGVEVVPDTRHWQSKHSCTPGFTHTWLSLIIPPTYAWFAWPSLATCHSPVSSFFAKETGKMEWNGHKHVPFIILAWKYQGLVARIDESVSVIPIADGRIGVKRAYHDWYAWKYVPVLPKLQDLMDTGLYMALQLIGRLLPTREWSKEDLRAEPRTIEEMSE</sequence>
<dbReference type="GO" id="GO:0015074">
    <property type="term" value="P:DNA integration"/>
    <property type="evidence" value="ECO:0007669"/>
    <property type="project" value="InterPro"/>
</dbReference>
<keyword evidence="1" id="KW-0479">Metal-binding</keyword>
<dbReference type="GO" id="GO:0003676">
    <property type="term" value="F:nucleic acid binding"/>
    <property type="evidence" value="ECO:0007669"/>
    <property type="project" value="InterPro"/>
</dbReference>
<dbReference type="InterPro" id="IPR036397">
    <property type="entry name" value="RNaseH_sf"/>
</dbReference>
<gene>
    <name evidence="4" type="primary">RE1_524</name>
    <name evidence="4" type="ORF">CK203_028146</name>
</gene>